<dbReference type="PANTHER" id="PTHR47345:SF1">
    <property type="entry name" value="CUT9-INTERACTING PROTEIN SCN1"/>
    <property type="match status" value="1"/>
</dbReference>
<evidence type="ECO:0000313" key="1">
    <source>
        <dbReference type="EMBL" id="KAG0689503.1"/>
    </source>
</evidence>
<gene>
    <name evidence="1" type="ORF">C6P40_004919</name>
</gene>
<dbReference type="PANTHER" id="PTHR47345">
    <property type="entry name" value="CUT9-INTERACTING PROTEIN SCN1"/>
    <property type="match status" value="1"/>
</dbReference>
<keyword evidence="2" id="KW-1185">Reference proteome</keyword>
<comment type="caution">
    <text evidence="1">The sequence shown here is derived from an EMBL/GenBank/DDBJ whole genome shotgun (WGS) entry which is preliminary data.</text>
</comment>
<dbReference type="InterPro" id="IPR032466">
    <property type="entry name" value="Metal_Hydrolase"/>
</dbReference>
<dbReference type="InterPro" id="IPR053044">
    <property type="entry name" value="Metallo-hydrolase/TatD-type"/>
</dbReference>
<dbReference type="Proteomes" id="UP000697127">
    <property type="component" value="Unassembled WGS sequence"/>
</dbReference>
<evidence type="ECO:0000313" key="2">
    <source>
        <dbReference type="Proteomes" id="UP000697127"/>
    </source>
</evidence>
<proteinExistence type="predicted"/>
<dbReference type="Gene3D" id="3.20.20.140">
    <property type="entry name" value="Metal-dependent hydrolases"/>
    <property type="match status" value="1"/>
</dbReference>
<dbReference type="SUPFAM" id="SSF51556">
    <property type="entry name" value="Metallo-dependent hydrolases"/>
    <property type="match status" value="1"/>
</dbReference>
<dbReference type="Pfam" id="PF01026">
    <property type="entry name" value="TatD_DNase"/>
    <property type="match status" value="1"/>
</dbReference>
<reference evidence="1" key="1">
    <citation type="submission" date="2020-11" db="EMBL/GenBank/DDBJ databases">
        <title>Kefir isolates.</title>
        <authorList>
            <person name="Marcisauskas S."/>
            <person name="Kim Y."/>
            <person name="Blasche S."/>
        </authorList>
    </citation>
    <scope>NUCLEOTIDE SEQUENCE</scope>
    <source>
        <strain evidence="1">Olga-1</strain>
    </source>
</reference>
<protein>
    <submittedName>
        <fullName evidence="1">Uncharacterized protein</fullName>
    </submittedName>
</protein>
<sequence>MIVDTKVCYDSHCHLSPDITLDKFQEYVKPILESQTWPINIMMTNHIDEKMIIDAISNMGIISNRQIMLNVGIHPWFTHLYTFFNINDFKDLQDFKKFHYMNVLEIYSKSNIKTDEFNEILEYLPIPISIYEIINKFKEILINCKFPERINIGEIGLDKLARIPKSGFLGNPNFPLINGGGLSNYKIKMDHQVEIFKLQFELALNTVNNNIPLPKKISIHCVGCHGLIFEILKKFDSLKIKKDQIPAIVMHSYSGSVDNAKMLMKKLKNLHVWFGISDVINLSKGNQEKFQQLINVIHDKILVETDLGIDRMLENHSDYIEEIVKKLIDLGVDEVTLLDNWRSFTQFETYV</sequence>
<dbReference type="EMBL" id="PUHW01000076">
    <property type="protein sequence ID" value="KAG0689503.1"/>
    <property type="molecule type" value="Genomic_DNA"/>
</dbReference>
<dbReference type="AlphaFoldDB" id="A0A9P6WNZ5"/>
<name>A0A9P6WNZ5_9ASCO</name>
<organism evidence="1 2">
    <name type="scientific">Pichia californica</name>
    <dbReference type="NCBI Taxonomy" id="460514"/>
    <lineage>
        <taxon>Eukaryota</taxon>
        <taxon>Fungi</taxon>
        <taxon>Dikarya</taxon>
        <taxon>Ascomycota</taxon>
        <taxon>Saccharomycotina</taxon>
        <taxon>Pichiomycetes</taxon>
        <taxon>Pichiales</taxon>
        <taxon>Pichiaceae</taxon>
        <taxon>Pichia</taxon>
    </lineage>
</organism>
<accession>A0A9P6WNZ5</accession>
<dbReference type="GO" id="GO:0016788">
    <property type="term" value="F:hydrolase activity, acting on ester bonds"/>
    <property type="evidence" value="ECO:0007669"/>
    <property type="project" value="InterPro"/>
</dbReference>
<dbReference type="InterPro" id="IPR001130">
    <property type="entry name" value="TatD-like"/>
</dbReference>